<dbReference type="InterPro" id="IPR000863">
    <property type="entry name" value="Sulfotransferase_dom"/>
</dbReference>
<evidence type="ECO:0000256" key="2">
    <source>
        <dbReference type="ARBA" id="ARBA00022679"/>
    </source>
</evidence>
<keyword evidence="6" id="KW-1185">Reference proteome</keyword>
<dbReference type="RefSeq" id="WP_338732250.1">
    <property type="nucleotide sequence ID" value="NZ_CP136924.1"/>
</dbReference>
<gene>
    <name evidence="5" type="ORF">R3L15_13280</name>
    <name evidence="4" type="ORF">R3L16_08310</name>
</gene>
<evidence type="ECO:0000313" key="4">
    <source>
        <dbReference type="EMBL" id="WXA01754.1"/>
    </source>
</evidence>
<evidence type="ECO:0000313" key="6">
    <source>
        <dbReference type="Proteomes" id="UP001368318"/>
    </source>
</evidence>
<accession>A0AAU6P619</accession>
<evidence type="ECO:0000313" key="5">
    <source>
        <dbReference type="EMBL" id="WXA13086.1"/>
    </source>
</evidence>
<protein>
    <submittedName>
        <fullName evidence="5">Sulfotransferase domain-containing protein</fullName>
    </submittedName>
</protein>
<reference evidence="5 6" key="1">
    <citation type="submission" date="2023-10" db="EMBL/GenBank/DDBJ databases">
        <title>Culture-based analysis of two novel bacteria associated with mangrove crab gills.</title>
        <authorList>
            <person name="Yang X."/>
            <person name="Garuglieri E."/>
            <person name="Van Goethem M.W."/>
            <person name="Fusi M."/>
            <person name="Marasco R."/>
            <person name="Daffonchio D.G."/>
        </authorList>
    </citation>
    <scope>NUCLEOTIDE SEQUENCE</scope>
    <source>
        <strain evidence="5">UG2-1</strain>
        <strain evidence="4">UG2-2</strain>
        <strain evidence="6">UG2_2</strain>
    </source>
</reference>
<comment type="similarity">
    <text evidence="1">Belongs to the sulfotransferase 1 family.</text>
</comment>
<organism evidence="5">
    <name type="scientific">Mangrovimonas cancribranchiae</name>
    <dbReference type="NCBI Taxonomy" id="3080055"/>
    <lineage>
        <taxon>Bacteria</taxon>
        <taxon>Pseudomonadati</taxon>
        <taxon>Bacteroidota</taxon>
        <taxon>Flavobacteriia</taxon>
        <taxon>Flavobacteriales</taxon>
        <taxon>Flavobacteriaceae</taxon>
        <taxon>Mangrovimonas</taxon>
    </lineage>
</organism>
<dbReference type="InterPro" id="IPR027417">
    <property type="entry name" value="P-loop_NTPase"/>
</dbReference>
<evidence type="ECO:0000256" key="1">
    <source>
        <dbReference type="ARBA" id="ARBA00005771"/>
    </source>
</evidence>
<dbReference type="EMBL" id="CP136925">
    <property type="protein sequence ID" value="WXA13086.1"/>
    <property type="molecule type" value="Genomic_DNA"/>
</dbReference>
<evidence type="ECO:0000259" key="3">
    <source>
        <dbReference type="Pfam" id="PF00685"/>
    </source>
</evidence>
<keyword evidence="2" id="KW-0808">Transferase</keyword>
<proteinExistence type="inferred from homology"/>
<feature type="domain" description="Sulfotransferase" evidence="3">
    <location>
        <begin position="37"/>
        <end position="270"/>
    </location>
</feature>
<dbReference type="AlphaFoldDB" id="A0AAU6P619"/>
<dbReference type="SUPFAM" id="SSF52540">
    <property type="entry name" value="P-loop containing nucleoside triphosphate hydrolases"/>
    <property type="match status" value="1"/>
</dbReference>
<dbReference type="KEGG" id="mcaa:R3L15_13280"/>
<name>A0AAU6P619_9FLAO</name>
<dbReference type="EMBL" id="CP136924">
    <property type="protein sequence ID" value="WXA01754.1"/>
    <property type="molecule type" value="Genomic_DNA"/>
</dbReference>
<sequence>MKASNKYQKYKYYILKKKEIFLHGLQKSQKLGREIGPKVVLNSLPKSGTHLLESLFFQLPLMRHCGKRTLKIETQNPIESKLPTISSLKKGQFLLSHMQYHDSILKTANNNDVKIIHLVRDPRDVLLSHLNYIEKMDTTQKSHKFIKQYDTRLDKLKAMIEGNKDVLEPFPEVLNKFQTWKDQQEVLCVKFEHLIGPNGGGDKQKQIEAVNKISQFISVEIEDKELNNICDNIFSSKSSTFNKGKIGNWKNVLNDEEKEWLNTSIKAQIKNYGYD</sequence>
<dbReference type="Gene3D" id="3.40.50.300">
    <property type="entry name" value="P-loop containing nucleotide triphosphate hydrolases"/>
    <property type="match status" value="1"/>
</dbReference>
<dbReference type="Pfam" id="PF00685">
    <property type="entry name" value="Sulfotransfer_1"/>
    <property type="match status" value="1"/>
</dbReference>
<dbReference type="PANTHER" id="PTHR11783">
    <property type="entry name" value="SULFOTRANSFERASE SULT"/>
    <property type="match status" value="1"/>
</dbReference>
<dbReference type="Proteomes" id="UP001368318">
    <property type="component" value="Chromosome"/>
</dbReference>
<dbReference type="GO" id="GO:0008146">
    <property type="term" value="F:sulfotransferase activity"/>
    <property type="evidence" value="ECO:0007669"/>
    <property type="project" value="InterPro"/>
</dbReference>